<dbReference type="OMA" id="HMARALM"/>
<dbReference type="PhylomeDB" id="A0A0G4GP42"/>
<dbReference type="InParanoid" id="A0A0G4GP42"/>
<accession>A0A0G4GP42</accession>
<gene>
    <name evidence="1" type="ORF">Vbra_23226</name>
</gene>
<name>A0A0G4GP42_VITBC</name>
<evidence type="ECO:0000313" key="2">
    <source>
        <dbReference type="Proteomes" id="UP000041254"/>
    </source>
</evidence>
<keyword evidence="2" id="KW-1185">Reference proteome</keyword>
<proteinExistence type="predicted"/>
<organism evidence="1 2">
    <name type="scientific">Vitrella brassicaformis (strain CCMP3155)</name>
    <dbReference type="NCBI Taxonomy" id="1169540"/>
    <lineage>
        <taxon>Eukaryota</taxon>
        <taxon>Sar</taxon>
        <taxon>Alveolata</taxon>
        <taxon>Colpodellida</taxon>
        <taxon>Vitrellaceae</taxon>
        <taxon>Vitrella</taxon>
    </lineage>
</organism>
<reference evidence="1 2" key="1">
    <citation type="submission" date="2014-11" db="EMBL/GenBank/DDBJ databases">
        <authorList>
            <person name="Zhu J."/>
            <person name="Qi W."/>
            <person name="Song R."/>
        </authorList>
    </citation>
    <scope>NUCLEOTIDE SEQUENCE [LARGE SCALE GENOMIC DNA]</scope>
</reference>
<protein>
    <submittedName>
        <fullName evidence="1">Uncharacterized protein</fullName>
    </submittedName>
</protein>
<evidence type="ECO:0000313" key="1">
    <source>
        <dbReference type="EMBL" id="CEM32047.1"/>
    </source>
</evidence>
<dbReference type="Proteomes" id="UP000041254">
    <property type="component" value="Unassembled WGS sequence"/>
</dbReference>
<sequence length="230" mass="25328">MQYGRYPPGLAARRDHCNKPLTVTHALDCKRYGLVNRRHNELRDTFAELIGMAWGAAGVRREVVLQEGTKGEDGVRADIVPRSVWERQAAASYDVCITDADAPSYASKNRSIKSILKGHENSKKNKYREAIRDSHMSFTPLVVTCDRVWGHDANVIIAHMARALMEKEGWTGREFGYVSGWIRSRPSIALVRATSYCLRGGGRAFGALGCDGGAGSISLPPNCVFMGLDS</sequence>
<dbReference type="VEuPathDB" id="CryptoDB:Vbra_23226"/>
<dbReference type="AlphaFoldDB" id="A0A0G4GP42"/>
<dbReference type="EMBL" id="CDMY01000743">
    <property type="protein sequence ID" value="CEM32047.1"/>
    <property type="molecule type" value="Genomic_DNA"/>
</dbReference>